<evidence type="ECO:0000313" key="3">
    <source>
        <dbReference type="EMBL" id="KAL3115372.1"/>
    </source>
</evidence>
<dbReference type="AlphaFoldDB" id="A0ABD2LJF1"/>
<organism evidence="3 4">
    <name type="scientific">Heterodera trifolii</name>
    <dbReference type="NCBI Taxonomy" id="157864"/>
    <lineage>
        <taxon>Eukaryota</taxon>
        <taxon>Metazoa</taxon>
        <taxon>Ecdysozoa</taxon>
        <taxon>Nematoda</taxon>
        <taxon>Chromadorea</taxon>
        <taxon>Rhabditida</taxon>
        <taxon>Tylenchina</taxon>
        <taxon>Tylenchomorpha</taxon>
        <taxon>Tylenchoidea</taxon>
        <taxon>Heteroderidae</taxon>
        <taxon>Heteroderinae</taxon>
        <taxon>Heterodera</taxon>
    </lineage>
</organism>
<dbReference type="SUPFAM" id="SSF48264">
    <property type="entry name" value="Cytochrome P450"/>
    <property type="match status" value="1"/>
</dbReference>
<reference evidence="3 4" key="1">
    <citation type="submission" date="2024-10" db="EMBL/GenBank/DDBJ databases">
        <authorList>
            <person name="Kim D."/>
        </authorList>
    </citation>
    <scope>NUCLEOTIDE SEQUENCE [LARGE SCALE GENOMIC DNA]</scope>
    <source>
        <strain evidence="3">BH-2024</strain>
    </source>
</reference>
<evidence type="ECO:0000256" key="1">
    <source>
        <dbReference type="ARBA" id="ARBA00023033"/>
    </source>
</evidence>
<feature type="compositionally biased region" description="Polar residues" evidence="2">
    <location>
        <begin position="19"/>
        <end position="30"/>
    </location>
</feature>
<evidence type="ECO:0000256" key="2">
    <source>
        <dbReference type="SAM" id="MobiDB-lite"/>
    </source>
</evidence>
<sequence length="81" mass="9042">MSNEFQRMMDDDGEDEQQHTNGTQTIGYGSGWTQNTVHQAVICEIQRMANLVAFNMPSKLIVSRIVTIDGHLLKAGTMVCQ</sequence>
<dbReference type="InterPro" id="IPR036396">
    <property type="entry name" value="Cyt_P450_sf"/>
</dbReference>
<feature type="region of interest" description="Disordered" evidence="2">
    <location>
        <begin position="1"/>
        <end position="30"/>
    </location>
</feature>
<dbReference type="EMBL" id="JBICBT010000383">
    <property type="protein sequence ID" value="KAL3115372.1"/>
    <property type="molecule type" value="Genomic_DNA"/>
</dbReference>
<name>A0ABD2LJF1_9BILA</name>
<keyword evidence="1" id="KW-0560">Oxidoreductase</keyword>
<proteinExistence type="predicted"/>
<accession>A0ABD2LJF1</accession>
<keyword evidence="4" id="KW-1185">Reference proteome</keyword>
<protein>
    <submittedName>
        <fullName evidence="3">Uncharacterized protein</fullName>
    </submittedName>
</protein>
<dbReference type="GO" id="GO:0004497">
    <property type="term" value="F:monooxygenase activity"/>
    <property type="evidence" value="ECO:0007669"/>
    <property type="project" value="UniProtKB-KW"/>
</dbReference>
<keyword evidence="1" id="KW-0503">Monooxygenase</keyword>
<dbReference type="Proteomes" id="UP001620626">
    <property type="component" value="Unassembled WGS sequence"/>
</dbReference>
<evidence type="ECO:0000313" key="4">
    <source>
        <dbReference type="Proteomes" id="UP001620626"/>
    </source>
</evidence>
<gene>
    <name evidence="3" type="ORF">niasHT_017774</name>
</gene>
<comment type="caution">
    <text evidence="3">The sequence shown here is derived from an EMBL/GenBank/DDBJ whole genome shotgun (WGS) entry which is preliminary data.</text>
</comment>